<keyword evidence="3" id="KW-0067">ATP-binding</keyword>
<dbReference type="InterPro" id="IPR003593">
    <property type="entry name" value="AAA+_ATPase"/>
</dbReference>
<protein>
    <submittedName>
        <fullName evidence="5">ABC transporter</fullName>
    </submittedName>
</protein>
<dbReference type="Pfam" id="PF00005">
    <property type="entry name" value="ABC_tran"/>
    <property type="match status" value="1"/>
</dbReference>
<keyword evidence="2" id="KW-0547">Nucleotide-binding</keyword>
<organism evidence="5 6">
    <name type="scientific">Bifidobacterium felsineum</name>
    <dbReference type="NCBI Taxonomy" id="2045440"/>
    <lineage>
        <taxon>Bacteria</taxon>
        <taxon>Bacillati</taxon>
        <taxon>Actinomycetota</taxon>
        <taxon>Actinomycetes</taxon>
        <taxon>Bifidobacteriales</taxon>
        <taxon>Bifidobacteriaceae</taxon>
        <taxon>Bifidobacterium</taxon>
    </lineage>
</organism>
<dbReference type="PROSITE" id="PS00211">
    <property type="entry name" value="ABC_TRANSPORTER_1"/>
    <property type="match status" value="1"/>
</dbReference>
<evidence type="ECO:0000313" key="6">
    <source>
        <dbReference type="Proteomes" id="UP000229239"/>
    </source>
</evidence>
<comment type="caution">
    <text evidence="5">The sequence shown here is derived from an EMBL/GenBank/DDBJ whole genome shotgun (WGS) entry which is preliminary data.</text>
</comment>
<dbReference type="InterPro" id="IPR003439">
    <property type="entry name" value="ABC_transporter-like_ATP-bd"/>
</dbReference>
<dbReference type="OrthoDB" id="3239744at2"/>
<dbReference type="PANTHER" id="PTHR19211:SF6">
    <property type="entry name" value="BLL7188 PROTEIN"/>
    <property type="match status" value="1"/>
</dbReference>
<dbReference type="InterPro" id="IPR050611">
    <property type="entry name" value="ABCF"/>
</dbReference>
<dbReference type="AlphaFoldDB" id="A0A2M9HN27"/>
<dbReference type="SMART" id="SM00382">
    <property type="entry name" value="AAA"/>
    <property type="match status" value="2"/>
</dbReference>
<dbReference type="PROSITE" id="PS50893">
    <property type="entry name" value="ABC_TRANSPORTER_2"/>
    <property type="match status" value="1"/>
</dbReference>
<evidence type="ECO:0000313" key="5">
    <source>
        <dbReference type="EMBL" id="PJM78205.1"/>
    </source>
</evidence>
<dbReference type="SUPFAM" id="SSF52540">
    <property type="entry name" value="P-loop containing nucleoside triphosphate hydrolases"/>
    <property type="match status" value="2"/>
</dbReference>
<dbReference type="Gene3D" id="3.40.50.300">
    <property type="entry name" value="P-loop containing nucleotide triphosphate hydrolases"/>
    <property type="match status" value="2"/>
</dbReference>
<evidence type="ECO:0000256" key="1">
    <source>
        <dbReference type="ARBA" id="ARBA00022737"/>
    </source>
</evidence>
<accession>A0A2M9HN27</accession>
<proteinExistence type="predicted"/>
<dbReference type="InterPro" id="IPR017871">
    <property type="entry name" value="ABC_transporter-like_CS"/>
</dbReference>
<feature type="domain" description="ABC transporter" evidence="4">
    <location>
        <begin position="6"/>
        <end position="220"/>
    </location>
</feature>
<sequence>MQPITLSLSNITFTYPTADSPLFAQANCTFPQGWTAVLGDNGIGKSTLMAIARGKLRPDSGQVSPNNLVLSYCPQDIAVRPVNLEDFAADWQPETIRIRERLGIEDDWAYRYDTLSGGERKRLQIACALILNPDVLILDEPTNHVDEPTQQAIIEVMRNYQGIGIVVSHDVTLIDATCTRCIMFERRHVNGRNLTEIITYQGNYSQATQQKHCNDRAASQRLADARKEISRLESAQSQRFAKVQQIESAKQHGERINPKDHDARNRRNLAKMTGLDAGVSRSYAQLNGRLAKVRQTGEAISTASKRYDGNIWLNIEPSSRRELIRLKSEVIPFNKQLLPEQLKDKSLTMAAQSSNVIRLNPPQDGEAPQGVKIPLISIGPRDHLAIIGPNGAGKTTLIRAMIDAAIDIPMLVIQQNTTLADTERAMTLLHGLSQADKSMVLSAYAQLNADPDRLLQGEVASPGELRKLLLCLGLVSKPQLIVMDEPTNHLDLNSKVAFARTLGSYPGALIIVSHDDWFVRQLTAANGSH</sequence>
<dbReference type="RefSeq" id="WP_100493776.1">
    <property type="nucleotide sequence ID" value="NZ_JAFEJV010000005.1"/>
</dbReference>
<dbReference type="Proteomes" id="UP000229239">
    <property type="component" value="Unassembled WGS sequence"/>
</dbReference>
<reference evidence="6" key="1">
    <citation type="submission" date="2017-10" db="EMBL/GenBank/DDBJ databases">
        <title>Draft genome sequences of strains TRE 1, TRE 9, TRE H and TRI 7, isolated from tamarins, belonging to four potential novel Bifidobacterium species.</title>
        <authorList>
            <person name="Mattarelli P."/>
            <person name="Modesto M."/>
            <person name="Puglisi E."/>
            <person name="Morelli L."/>
            <person name="Bonetti A."/>
            <person name="Spezio C."/>
            <person name="Sandri C."/>
        </authorList>
    </citation>
    <scope>NUCLEOTIDE SEQUENCE [LARGE SCALE GENOMIC DNA]</scope>
    <source>
        <strain evidence="6">TREH</strain>
    </source>
</reference>
<dbReference type="EMBL" id="PEBJ01000001">
    <property type="protein sequence ID" value="PJM78205.1"/>
    <property type="molecule type" value="Genomic_DNA"/>
</dbReference>
<dbReference type="InterPro" id="IPR027417">
    <property type="entry name" value="P-loop_NTPase"/>
</dbReference>
<dbReference type="CDD" id="cd03221">
    <property type="entry name" value="ABCF_EF-3"/>
    <property type="match status" value="1"/>
</dbReference>
<evidence type="ECO:0000256" key="2">
    <source>
        <dbReference type="ARBA" id="ARBA00022741"/>
    </source>
</evidence>
<dbReference type="GO" id="GO:0005524">
    <property type="term" value="F:ATP binding"/>
    <property type="evidence" value="ECO:0007669"/>
    <property type="project" value="UniProtKB-KW"/>
</dbReference>
<dbReference type="GO" id="GO:0016887">
    <property type="term" value="F:ATP hydrolysis activity"/>
    <property type="evidence" value="ECO:0007669"/>
    <property type="project" value="InterPro"/>
</dbReference>
<dbReference type="PANTHER" id="PTHR19211">
    <property type="entry name" value="ATP-BINDING TRANSPORT PROTEIN-RELATED"/>
    <property type="match status" value="1"/>
</dbReference>
<keyword evidence="1" id="KW-0677">Repeat</keyword>
<evidence type="ECO:0000256" key="3">
    <source>
        <dbReference type="ARBA" id="ARBA00022840"/>
    </source>
</evidence>
<gene>
    <name evidence="5" type="ORF">CSQ86_03490</name>
</gene>
<evidence type="ECO:0000259" key="4">
    <source>
        <dbReference type="PROSITE" id="PS50893"/>
    </source>
</evidence>
<keyword evidence="6" id="KW-1185">Reference proteome</keyword>
<name>A0A2M9HN27_9BIFI</name>